<dbReference type="NCBIfam" id="TIGR00281">
    <property type="entry name" value="SMC-Scp complex subunit ScpB"/>
    <property type="match status" value="1"/>
</dbReference>
<comment type="subunit">
    <text evidence="5">Homodimer. Homodimerization may be required to stabilize the binding of ScpA to the Smc head domains. Component of a cohesin-like complex composed of ScpA, ScpB and the Smc homodimer, in which ScpA and ScpB bind to the head domain of Smc. The presence of the three proteins is required for the association of the complex with DNA.</text>
</comment>
<keyword evidence="3 5" id="KW-0159">Chromosome partition</keyword>
<dbReference type="Proteomes" id="UP000245433">
    <property type="component" value="Unassembled WGS sequence"/>
</dbReference>
<dbReference type="PIRSF" id="PIRSF019345">
    <property type="entry name" value="ScpB"/>
    <property type="match status" value="1"/>
</dbReference>
<dbReference type="RefSeq" id="WP_089937792.1">
    <property type="nucleotide sequence ID" value="NZ_CAKOEX010000001.1"/>
</dbReference>
<dbReference type="SUPFAM" id="SSF46785">
    <property type="entry name" value="Winged helix' DNA-binding domain"/>
    <property type="match status" value="2"/>
</dbReference>
<dbReference type="GO" id="GO:0006260">
    <property type="term" value="P:DNA replication"/>
    <property type="evidence" value="ECO:0007669"/>
    <property type="project" value="UniProtKB-UniRule"/>
</dbReference>
<proteinExistence type="inferred from homology"/>
<evidence type="ECO:0000256" key="1">
    <source>
        <dbReference type="ARBA" id="ARBA00022490"/>
    </source>
</evidence>
<keyword evidence="4 5" id="KW-0131">Cell cycle</keyword>
<name>A0A2U1DFH4_9LACO</name>
<dbReference type="PANTHER" id="PTHR34298">
    <property type="entry name" value="SEGREGATION AND CONDENSATION PROTEIN B"/>
    <property type="match status" value="1"/>
</dbReference>
<protein>
    <recommendedName>
        <fullName evidence="5">Segregation and condensation protein B</fullName>
    </recommendedName>
</protein>
<dbReference type="GO" id="GO:0051301">
    <property type="term" value="P:cell division"/>
    <property type="evidence" value="ECO:0007669"/>
    <property type="project" value="UniProtKB-KW"/>
</dbReference>
<dbReference type="Pfam" id="PF04079">
    <property type="entry name" value="SMC_ScpB"/>
    <property type="match status" value="1"/>
</dbReference>
<organism evidence="6 7">
    <name type="scientific">Convivina intestini</name>
    <dbReference type="NCBI Taxonomy" id="1505726"/>
    <lineage>
        <taxon>Bacteria</taxon>
        <taxon>Bacillati</taxon>
        <taxon>Bacillota</taxon>
        <taxon>Bacilli</taxon>
        <taxon>Lactobacillales</taxon>
        <taxon>Lactobacillaceae</taxon>
        <taxon>Convivina</taxon>
    </lineage>
</organism>
<dbReference type="HAMAP" id="MF_01804">
    <property type="entry name" value="ScpB"/>
    <property type="match status" value="1"/>
</dbReference>
<reference evidence="6 7" key="1">
    <citation type="submission" date="2018-04" db="EMBL/GenBank/DDBJ databases">
        <title>Genomic Encyclopedia of Type Strains, Phase IV (KMG-IV): sequencing the most valuable type-strain genomes for metagenomic binning, comparative biology and taxonomic classification.</title>
        <authorList>
            <person name="Goeker M."/>
        </authorList>
    </citation>
    <scope>NUCLEOTIDE SEQUENCE [LARGE SCALE GENOMIC DNA]</scope>
    <source>
        <strain evidence="6 7">DSM 28795</strain>
    </source>
</reference>
<dbReference type="InterPro" id="IPR005234">
    <property type="entry name" value="ScpB_csome_segregation"/>
</dbReference>
<dbReference type="GO" id="GO:0005737">
    <property type="term" value="C:cytoplasm"/>
    <property type="evidence" value="ECO:0007669"/>
    <property type="project" value="UniProtKB-SubCell"/>
</dbReference>
<keyword evidence="7" id="KW-1185">Reference proteome</keyword>
<evidence type="ECO:0000313" key="6">
    <source>
        <dbReference type="EMBL" id="PVY86420.1"/>
    </source>
</evidence>
<comment type="subcellular location">
    <subcellularLocation>
        <location evidence="5">Cytoplasm</location>
    </subcellularLocation>
    <text evidence="5">Associated with two foci at the outer edges of the nucleoid region in young cells, and at four foci within both cell halves in older cells.</text>
</comment>
<gene>
    <name evidence="5" type="primary">scpB</name>
    <name evidence="6" type="ORF">C7384_101338</name>
</gene>
<comment type="similarity">
    <text evidence="5">Belongs to the ScpB family.</text>
</comment>
<accession>A0A2U1DFH4</accession>
<keyword evidence="2 5" id="KW-0132">Cell division</keyword>
<dbReference type="EMBL" id="QEKT01000001">
    <property type="protein sequence ID" value="PVY86420.1"/>
    <property type="molecule type" value="Genomic_DNA"/>
</dbReference>
<evidence type="ECO:0000256" key="4">
    <source>
        <dbReference type="ARBA" id="ARBA00023306"/>
    </source>
</evidence>
<evidence type="ECO:0000256" key="5">
    <source>
        <dbReference type="HAMAP-Rule" id="MF_01804"/>
    </source>
</evidence>
<dbReference type="InterPro" id="IPR036390">
    <property type="entry name" value="WH_DNA-bd_sf"/>
</dbReference>
<dbReference type="AlphaFoldDB" id="A0A2U1DFH4"/>
<dbReference type="Gene3D" id="1.10.10.10">
    <property type="entry name" value="Winged helix-like DNA-binding domain superfamily/Winged helix DNA-binding domain"/>
    <property type="match status" value="2"/>
</dbReference>
<dbReference type="OrthoDB" id="9806226at2"/>
<sequence length="202" mass="22425">MNNLSQLEALLFVAGDEGLSMNDLAQATGFDRAAMPHLLEQLEQRYNQVESGLSLRLDQERYVLVTKPALGSVVNRLFVSPVNDKLTQPQLETLVIIAYQQPATRVEIEQIRGVSSAGTLQKLLLYRLIAVGGRRDEIGRPLEYVTTPEFLDYFGLENLADLPDLPDITELNLADSQLDPQDLFEASAVEVPGNPTEKEEDS</sequence>
<dbReference type="InterPro" id="IPR036388">
    <property type="entry name" value="WH-like_DNA-bd_sf"/>
</dbReference>
<keyword evidence="1 5" id="KW-0963">Cytoplasm</keyword>
<evidence type="ECO:0000256" key="2">
    <source>
        <dbReference type="ARBA" id="ARBA00022618"/>
    </source>
</evidence>
<comment type="caution">
    <text evidence="6">The sequence shown here is derived from an EMBL/GenBank/DDBJ whole genome shotgun (WGS) entry which is preliminary data.</text>
</comment>
<evidence type="ECO:0000313" key="7">
    <source>
        <dbReference type="Proteomes" id="UP000245433"/>
    </source>
</evidence>
<dbReference type="PANTHER" id="PTHR34298:SF2">
    <property type="entry name" value="SEGREGATION AND CONDENSATION PROTEIN B"/>
    <property type="match status" value="1"/>
</dbReference>
<evidence type="ECO:0000256" key="3">
    <source>
        <dbReference type="ARBA" id="ARBA00022829"/>
    </source>
</evidence>
<dbReference type="GO" id="GO:0051304">
    <property type="term" value="P:chromosome separation"/>
    <property type="evidence" value="ECO:0007669"/>
    <property type="project" value="InterPro"/>
</dbReference>
<comment type="function">
    <text evidence="5">Participates in chromosomal partition during cell division. May act via the formation of a condensin-like complex containing Smc and ScpA that pull DNA away from mid-cell into both cell halves.</text>
</comment>